<dbReference type="Pfam" id="PF23572">
    <property type="entry name" value="GH3_C"/>
    <property type="match status" value="1"/>
</dbReference>
<dbReference type="InterPro" id="IPR055377">
    <property type="entry name" value="GH3_M"/>
</dbReference>
<evidence type="ECO:0000313" key="3">
    <source>
        <dbReference type="EMBL" id="OAX32792.1"/>
    </source>
</evidence>
<sequence>MSPPDVSDLLDFLPIDLSQRLKEHVNQALLEIIRPNSASQFAQNAPVLAKFREAIAQGDSKDDIEFLRQFRALVPITSYEHYEPFVAKFFADPCREADVTNMLAPGLPYFLASTSATSGKEPKLFPHYRLPPQSWSQSTTTIPSSEGTVLAPYSLKLLKFWKAPKIHLEDGQSSRSLAVSSASGGWMRMRMNWDFEHDMDRLDLWIPKQTAPYAVALIDDHRAFFLLHALFALAVSKVTTMNFVFANAFVSVLHYIEDEWLLLVDCIENGTIPDIETTDDLRGALKKHFSANPIRAAELREIGPPGVAEGWAVRVWPALTRFIGITGGVAAVTARKVTHVLGPSVTIQSCGYGSSECRIARPYLNGNPAVDLKVTMEDGFIEFVNVLSDEPSGHVLSPWELVKGRHYQPILTTRNGLWRYGLGDVIAVTGFAPDDGMPVINYMHRRDSSSREPCTESELTSAIISTAKQLIGQITGFTVVHDERQAPHAFGFLVEIEGEIGNDAKLAPQHTSEHLMASSFGYLDAFWKGAIRKPTIRLVEKGTFEEFRAWKCDKAGISVAQVKVPVVLSDETSKEWFLSKVIMEL</sequence>
<reference evidence="3 4" key="1">
    <citation type="submission" date="2016-06" db="EMBL/GenBank/DDBJ databases">
        <title>Comparative genomics of the ectomycorrhizal sister species Rhizopogon vinicolor and Rhizopogon vesiculosus (Basidiomycota: Boletales) reveals a divergence of the mating type B locus.</title>
        <authorList>
            <consortium name="DOE Joint Genome Institute"/>
            <person name="Mujic A.B."/>
            <person name="Kuo A."/>
            <person name="Tritt A."/>
            <person name="Lipzen A."/>
            <person name="Chen C."/>
            <person name="Johnson J."/>
            <person name="Sharma A."/>
            <person name="Barry K."/>
            <person name="Grigoriev I.V."/>
            <person name="Spatafora J.W."/>
        </authorList>
    </citation>
    <scope>NUCLEOTIDE SEQUENCE [LARGE SCALE GENOMIC DNA]</scope>
    <source>
        <strain evidence="3 4">AM-OR11-026</strain>
    </source>
</reference>
<dbReference type="Proteomes" id="UP000092154">
    <property type="component" value="Unassembled WGS sequence"/>
</dbReference>
<keyword evidence="4" id="KW-1185">Reference proteome</keyword>
<dbReference type="Pfam" id="PF03321">
    <property type="entry name" value="GH3"/>
    <property type="match status" value="1"/>
</dbReference>
<dbReference type="InterPro" id="IPR004993">
    <property type="entry name" value="GH3"/>
</dbReference>
<organism evidence="3 4">
    <name type="scientific">Rhizopogon vinicolor AM-OR11-026</name>
    <dbReference type="NCBI Taxonomy" id="1314800"/>
    <lineage>
        <taxon>Eukaryota</taxon>
        <taxon>Fungi</taxon>
        <taxon>Dikarya</taxon>
        <taxon>Basidiomycota</taxon>
        <taxon>Agaricomycotina</taxon>
        <taxon>Agaricomycetes</taxon>
        <taxon>Agaricomycetidae</taxon>
        <taxon>Boletales</taxon>
        <taxon>Suillineae</taxon>
        <taxon>Rhizopogonaceae</taxon>
        <taxon>Rhizopogon</taxon>
    </lineage>
</organism>
<evidence type="ECO:0000259" key="1">
    <source>
        <dbReference type="Pfam" id="PF23571"/>
    </source>
</evidence>
<accession>A0A1B7MJM1</accession>
<feature type="domain" description="GH3 C-terminal" evidence="2">
    <location>
        <begin position="458"/>
        <end position="571"/>
    </location>
</feature>
<dbReference type="PANTHER" id="PTHR31901">
    <property type="entry name" value="GH3 DOMAIN-CONTAINING PROTEIN"/>
    <property type="match status" value="1"/>
</dbReference>
<evidence type="ECO:0000259" key="2">
    <source>
        <dbReference type="Pfam" id="PF23572"/>
    </source>
</evidence>
<evidence type="ECO:0000313" key="4">
    <source>
        <dbReference type="Proteomes" id="UP000092154"/>
    </source>
</evidence>
<dbReference type="Pfam" id="PF23571">
    <property type="entry name" value="GH3_M"/>
    <property type="match status" value="1"/>
</dbReference>
<dbReference type="GO" id="GO:0016881">
    <property type="term" value="F:acid-amino acid ligase activity"/>
    <property type="evidence" value="ECO:0007669"/>
    <property type="project" value="TreeGrafter"/>
</dbReference>
<proteinExistence type="predicted"/>
<dbReference type="InParanoid" id="A0A1B7MJM1"/>
<protein>
    <submittedName>
        <fullName evidence="3">Uncharacterized protein</fullName>
    </submittedName>
</protein>
<dbReference type="PANTHER" id="PTHR31901:SF9">
    <property type="entry name" value="GH3 DOMAIN-CONTAINING PROTEIN"/>
    <property type="match status" value="1"/>
</dbReference>
<dbReference type="InterPro" id="IPR055378">
    <property type="entry name" value="GH3_C"/>
</dbReference>
<dbReference type="EMBL" id="KV448915">
    <property type="protein sequence ID" value="OAX32792.1"/>
    <property type="molecule type" value="Genomic_DNA"/>
</dbReference>
<gene>
    <name evidence="3" type="ORF">K503DRAFT_804936</name>
</gene>
<feature type="domain" description="GH3 middle" evidence="1">
    <location>
        <begin position="376"/>
        <end position="445"/>
    </location>
</feature>
<dbReference type="GO" id="GO:0005737">
    <property type="term" value="C:cytoplasm"/>
    <property type="evidence" value="ECO:0007669"/>
    <property type="project" value="TreeGrafter"/>
</dbReference>
<dbReference type="OrthoDB" id="10004661at2759"/>
<name>A0A1B7MJM1_9AGAM</name>
<dbReference type="AlphaFoldDB" id="A0A1B7MJM1"/>